<protein>
    <recommendedName>
        <fullName evidence="3">beta-lactamase</fullName>
        <ecNumber evidence="3">3.5.2.6</ecNumber>
    </recommendedName>
    <alternativeName>
        <fullName evidence="4">Penicillinase</fullName>
    </alternativeName>
</protein>
<dbReference type="EMBL" id="NHSF01000043">
    <property type="protein sequence ID" value="MBK5930159.1"/>
    <property type="molecule type" value="Genomic_DNA"/>
</dbReference>
<evidence type="ECO:0000256" key="3">
    <source>
        <dbReference type="ARBA" id="ARBA00012865"/>
    </source>
</evidence>
<evidence type="ECO:0000256" key="2">
    <source>
        <dbReference type="ARBA" id="ARBA00009009"/>
    </source>
</evidence>
<dbReference type="AlphaFoldDB" id="A0AAJ0UEV3"/>
<feature type="region of interest" description="Disordered" evidence="5">
    <location>
        <begin position="1"/>
        <end position="24"/>
    </location>
</feature>
<organism evidence="7 8">
    <name type="scientific">Halochromatium salexigens</name>
    <name type="common">Chromatium salexigens</name>
    <dbReference type="NCBI Taxonomy" id="49447"/>
    <lineage>
        <taxon>Bacteria</taxon>
        <taxon>Pseudomonadati</taxon>
        <taxon>Pseudomonadota</taxon>
        <taxon>Gammaproteobacteria</taxon>
        <taxon>Chromatiales</taxon>
        <taxon>Chromatiaceae</taxon>
        <taxon>Halochromatium</taxon>
    </lineage>
</organism>
<dbReference type="GO" id="GO:0030655">
    <property type="term" value="P:beta-lactam antibiotic catabolic process"/>
    <property type="evidence" value="ECO:0007669"/>
    <property type="project" value="InterPro"/>
</dbReference>
<evidence type="ECO:0000256" key="5">
    <source>
        <dbReference type="SAM" id="MobiDB-lite"/>
    </source>
</evidence>
<gene>
    <name evidence="7" type="ORF">CCR82_06370</name>
</gene>
<dbReference type="InterPro" id="IPR006311">
    <property type="entry name" value="TAT_signal"/>
</dbReference>
<dbReference type="PROSITE" id="PS51318">
    <property type="entry name" value="TAT"/>
    <property type="match status" value="1"/>
</dbReference>
<reference evidence="7" key="1">
    <citation type="submission" date="2017-05" db="EMBL/GenBank/DDBJ databases">
        <authorList>
            <person name="Imhoff J.F."/>
            <person name="Rahn T."/>
            <person name="Kuenzel S."/>
            <person name="Neulinger S.C."/>
        </authorList>
    </citation>
    <scope>NUCLEOTIDE SEQUENCE</scope>
    <source>
        <strain evidence="7">DSM 4395</strain>
    </source>
</reference>
<dbReference type="EC" id="3.5.2.6" evidence="3"/>
<dbReference type="InterPro" id="IPR012338">
    <property type="entry name" value="Beta-lactam/transpept-like"/>
</dbReference>
<sequence>MSAREDAGLWGSHHEDNCDDRSGGRQHIDRRDFIANMGGAAALLCATFMPSAAAQGSSLERQLVSLVKRQRAQGLIRADEQTSWSIYDFTRAKKLVSINEDTPRQAASMLKPFVAQAFFYTLQEQGSRLGYTAKVRETMTRMIRDSSNTATTELMQLISRYNGGNGPRDVEHVLKRHAPGVFQQTSIIEYIPANGRTYRNLASAHDYSRFLWALWNNRMPYASEVRDLMALPNHDRITKRVAGMPSNIRVYDKSGSTAMLCGNMGIIECYDRRGRPRPYTFIGIIQKNQRTNYYTTWITNRSNAMREVSGLVYRYMREQHQLA</sequence>
<reference evidence="7" key="2">
    <citation type="journal article" date="2020" name="Microorganisms">
        <title>Osmotic Adaptation and Compatible Solute Biosynthesis of Phototrophic Bacteria as Revealed from Genome Analyses.</title>
        <authorList>
            <person name="Imhoff J.F."/>
            <person name="Rahn T."/>
            <person name="Kunzel S."/>
            <person name="Keller A."/>
            <person name="Neulinger S.C."/>
        </authorList>
    </citation>
    <scope>NUCLEOTIDE SEQUENCE</scope>
    <source>
        <strain evidence="7">DSM 4395</strain>
    </source>
</reference>
<dbReference type="InterPro" id="IPR045155">
    <property type="entry name" value="Beta-lactam_cat"/>
</dbReference>
<name>A0AAJ0UEV3_HALSE</name>
<evidence type="ECO:0000256" key="4">
    <source>
        <dbReference type="ARBA" id="ARBA00030171"/>
    </source>
</evidence>
<dbReference type="Proteomes" id="UP001296967">
    <property type="component" value="Unassembled WGS sequence"/>
</dbReference>
<dbReference type="Pfam" id="PF13354">
    <property type="entry name" value="Beta-lactamase2"/>
    <property type="match status" value="1"/>
</dbReference>
<accession>A0AAJ0UEV3</accession>
<dbReference type="SUPFAM" id="SSF56601">
    <property type="entry name" value="beta-lactamase/transpeptidase-like"/>
    <property type="match status" value="1"/>
</dbReference>
<comment type="similarity">
    <text evidence="2">Belongs to the class-A beta-lactamase family.</text>
</comment>
<dbReference type="RefSeq" id="WP_201244576.1">
    <property type="nucleotide sequence ID" value="NZ_NHSF01000043.1"/>
</dbReference>
<evidence type="ECO:0000256" key="1">
    <source>
        <dbReference type="ARBA" id="ARBA00001526"/>
    </source>
</evidence>
<dbReference type="PANTHER" id="PTHR35333">
    <property type="entry name" value="BETA-LACTAMASE"/>
    <property type="match status" value="1"/>
</dbReference>
<dbReference type="Gene3D" id="3.40.710.10">
    <property type="entry name" value="DD-peptidase/beta-lactamase superfamily"/>
    <property type="match status" value="1"/>
</dbReference>
<comment type="caution">
    <text evidence="7">The sequence shown here is derived from an EMBL/GenBank/DDBJ whole genome shotgun (WGS) entry which is preliminary data.</text>
</comment>
<keyword evidence="7" id="KW-0378">Hydrolase</keyword>
<dbReference type="GO" id="GO:0046677">
    <property type="term" value="P:response to antibiotic"/>
    <property type="evidence" value="ECO:0007669"/>
    <property type="project" value="InterPro"/>
</dbReference>
<dbReference type="PANTHER" id="PTHR35333:SF3">
    <property type="entry name" value="BETA-LACTAMASE-TYPE TRANSPEPTIDASE FOLD CONTAINING PROTEIN"/>
    <property type="match status" value="1"/>
</dbReference>
<evidence type="ECO:0000313" key="7">
    <source>
        <dbReference type="EMBL" id="MBK5930159.1"/>
    </source>
</evidence>
<keyword evidence="8" id="KW-1185">Reference proteome</keyword>
<proteinExistence type="inferred from homology"/>
<comment type="catalytic activity">
    <reaction evidence="1">
        <text>a beta-lactam + H2O = a substituted beta-amino acid</text>
        <dbReference type="Rhea" id="RHEA:20401"/>
        <dbReference type="ChEBI" id="CHEBI:15377"/>
        <dbReference type="ChEBI" id="CHEBI:35627"/>
        <dbReference type="ChEBI" id="CHEBI:140347"/>
        <dbReference type="EC" id="3.5.2.6"/>
    </reaction>
</comment>
<dbReference type="InterPro" id="IPR000871">
    <property type="entry name" value="Beta-lactam_class-A"/>
</dbReference>
<dbReference type="GO" id="GO:0008800">
    <property type="term" value="F:beta-lactamase activity"/>
    <property type="evidence" value="ECO:0007669"/>
    <property type="project" value="UniProtKB-EC"/>
</dbReference>
<evidence type="ECO:0000313" key="8">
    <source>
        <dbReference type="Proteomes" id="UP001296967"/>
    </source>
</evidence>
<evidence type="ECO:0000259" key="6">
    <source>
        <dbReference type="Pfam" id="PF13354"/>
    </source>
</evidence>
<feature type="domain" description="Beta-lactamase class A catalytic" evidence="6">
    <location>
        <begin position="134"/>
        <end position="268"/>
    </location>
</feature>